<accession>A0ABX9LNL0</accession>
<organism evidence="1 2">
    <name type="scientific">Microbispora triticiradicis</name>
    <dbReference type="NCBI Taxonomy" id="2200763"/>
    <lineage>
        <taxon>Bacteria</taxon>
        <taxon>Bacillati</taxon>
        <taxon>Actinomycetota</taxon>
        <taxon>Actinomycetes</taxon>
        <taxon>Streptosporangiales</taxon>
        <taxon>Streptosporangiaceae</taxon>
        <taxon>Microbispora</taxon>
    </lineage>
</organism>
<keyword evidence="2" id="KW-1185">Reference proteome</keyword>
<dbReference type="Proteomes" id="UP000262538">
    <property type="component" value="Unassembled WGS sequence"/>
</dbReference>
<protein>
    <recommendedName>
        <fullName evidence="3">SAM-dependent methyltransferase</fullName>
    </recommendedName>
</protein>
<comment type="caution">
    <text evidence="1">The sequence shown here is derived from an EMBL/GenBank/DDBJ whole genome shotgun (WGS) entry which is preliminary data.</text>
</comment>
<evidence type="ECO:0000313" key="1">
    <source>
        <dbReference type="EMBL" id="RGA05590.1"/>
    </source>
</evidence>
<proteinExistence type="predicted"/>
<dbReference type="EMBL" id="QFZU02000031">
    <property type="protein sequence ID" value="RGA05590.1"/>
    <property type="molecule type" value="Genomic_DNA"/>
</dbReference>
<gene>
    <name evidence="1" type="ORF">DI270_007710</name>
</gene>
<evidence type="ECO:0000313" key="2">
    <source>
        <dbReference type="Proteomes" id="UP000262538"/>
    </source>
</evidence>
<reference evidence="1 2" key="1">
    <citation type="submission" date="2018-08" db="EMBL/GenBank/DDBJ databases">
        <title>Microbispora. triticiradicis sp. nov., a novel actinomycete isolated from the root of wheat (Triticum aestivum L.)).</title>
        <authorList>
            <person name="Han C."/>
        </authorList>
    </citation>
    <scope>NUCLEOTIDE SEQUENCE [LARGE SCALE GENOMIC DNA]</scope>
    <source>
        <strain evidence="1 2">NEAU-HRDPA2-9</strain>
    </source>
</reference>
<name>A0ABX9LNL0_9ACTN</name>
<sequence>MSGSSSERFSPVRHLPLSVWLTAPEGQSLATCANGCCMPVTGPLARQLITTCTRADGLVVDVHPADHALVANAVALSRRVSTVVIDPAVAGVIWTRATTGRDEADRRRVDVRIARAEATYLALAHRRGEAALVVVRRTCESEPNVTTIDGSLQELAEPAALLAPGGHLVVVTGLHLIQGRPHDPVPGLIRAAQRAGLVYLQHIVAVYGPIRRRQIVSSLLPAQSALSKAQAVSPYVPTALRAHADLLIFTKPHRPPASAGICPCGEEEA</sequence>
<evidence type="ECO:0008006" key="3">
    <source>
        <dbReference type="Google" id="ProtNLM"/>
    </source>
</evidence>